<accession>A0AA37T3F3</accession>
<dbReference type="PANTHER" id="PTHR30576:SF21">
    <property type="entry name" value="UDP-GLUCOSE:UNDECAPRENYL-PHOSPHATE GLUCOSE-1-PHOSPHATE TRANSFERASE"/>
    <property type="match status" value="1"/>
</dbReference>
<dbReference type="GO" id="GO:0089702">
    <property type="term" value="F:undecaprenyl-phosphate glucose phosphotransferase activity"/>
    <property type="evidence" value="ECO:0007669"/>
    <property type="project" value="TreeGrafter"/>
</dbReference>
<gene>
    <name evidence="9" type="ORF">GCM10007877_15670</name>
</gene>
<evidence type="ECO:0000256" key="3">
    <source>
        <dbReference type="ARBA" id="ARBA00022679"/>
    </source>
</evidence>
<comment type="caution">
    <text evidence="9">The sequence shown here is derived from an EMBL/GenBank/DDBJ whole genome shotgun (WGS) entry which is preliminary data.</text>
</comment>
<feature type="transmembrane region" description="Helical" evidence="7">
    <location>
        <begin position="115"/>
        <end position="135"/>
    </location>
</feature>
<protein>
    <submittedName>
        <fullName evidence="9">Undecaprenyl-phosphate glucose phosphotransferase</fullName>
    </submittedName>
</protein>
<keyword evidence="3" id="KW-0808">Transferase</keyword>
<feature type="transmembrane region" description="Helical" evidence="7">
    <location>
        <begin position="21"/>
        <end position="41"/>
    </location>
</feature>
<keyword evidence="4 7" id="KW-0812">Transmembrane</keyword>
<dbReference type="InterPro" id="IPR017473">
    <property type="entry name" value="Undecaprenyl-P_gluc_Ptfrase"/>
</dbReference>
<organism evidence="9 10">
    <name type="scientific">Marinibactrum halimedae</name>
    <dbReference type="NCBI Taxonomy" id="1444977"/>
    <lineage>
        <taxon>Bacteria</taxon>
        <taxon>Pseudomonadati</taxon>
        <taxon>Pseudomonadota</taxon>
        <taxon>Gammaproteobacteria</taxon>
        <taxon>Cellvibrionales</taxon>
        <taxon>Cellvibrionaceae</taxon>
        <taxon>Marinibactrum</taxon>
    </lineage>
</organism>
<dbReference type="NCBIfam" id="TIGR03023">
    <property type="entry name" value="WcaJ_sugtrans"/>
    <property type="match status" value="1"/>
</dbReference>
<dbReference type="InterPro" id="IPR036291">
    <property type="entry name" value="NAD(P)-bd_dom_sf"/>
</dbReference>
<dbReference type="GO" id="GO:0009242">
    <property type="term" value="P:colanic acid biosynthetic process"/>
    <property type="evidence" value="ECO:0007669"/>
    <property type="project" value="TreeGrafter"/>
</dbReference>
<reference evidence="9 10" key="1">
    <citation type="journal article" date="2014" name="Int. J. Syst. Evol. Microbiol.">
        <title>Complete genome sequence of Corynebacterium casei LMG S-19264T (=DSM 44701T), isolated from a smear-ripened cheese.</title>
        <authorList>
            <consortium name="US DOE Joint Genome Institute (JGI-PGF)"/>
            <person name="Walter F."/>
            <person name="Albersmeier A."/>
            <person name="Kalinowski J."/>
            <person name="Ruckert C."/>
        </authorList>
    </citation>
    <scope>NUCLEOTIDE SEQUENCE [LARGE SCALE GENOMIC DNA]</scope>
    <source>
        <strain evidence="9 10">NBRC 110095</strain>
    </source>
</reference>
<evidence type="ECO:0000256" key="2">
    <source>
        <dbReference type="ARBA" id="ARBA00006464"/>
    </source>
</evidence>
<evidence type="ECO:0000256" key="4">
    <source>
        <dbReference type="ARBA" id="ARBA00022692"/>
    </source>
</evidence>
<feature type="transmembrane region" description="Helical" evidence="7">
    <location>
        <begin position="85"/>
        <end position="103"/>
    </location>
</feature>
<dbReference type="RefSeq" id="WP_284285246.1">
    <property type="nucleotide sequence ID" value="NZ_BSPD01000035.1"/>
</dbReference>
<dbReference type="Pfam" id="PF13727">
    <property type="entry name" value="CoA_binding_3"/>
    <property type="match status" value="1"/>
</dbReference>
<comment type="subcellular location">
    <subcellularLocation>
        <location evidence="1">Membrane</location>
        <topology evidence="1">Multi-pass membrane protein</topology>
    </subcellularLocation>
</comment>
<evidence type="ECO:0000256" key="1">
    <source>
        <dbReference type="ARBA" id="ARBA00004141"/>
    </source>
</evidence>
<dbReference type="Proteomes" id="UP001156870">
    <property type="component" value="Unassembled WGS sequence"/>
</dbReference>
<dbReference type="InterPro" id="IPR017475">
    <property type="entry name" value="EPS_sugar_tfrase"/>
</dbReference>
<evidence type="ECO:0000313" key="9">
    <source>
        <dbReference type="EMBL" id="GLS25853.1"/>
    </source>
</evidence>
<feature type="transmembrane region" description="Helical" evidence="7">
    <location>
        <begin position="47"/>
        <end position="65"/>
    </location>
</feature>
<feature type="transmembrane region" description="Helical" evidence="7">
    <location>
        <begin position="297"/>
        <end position="318"/>
    </location>
</feature>
<comment type="similarity">
    <text evidence="2">Belongs to the bacterial sugar transferase family.</text>
</comment>
<evidence type="ECO:0000256" key="5">
    <source>
        <dbReference type="ARBA" id="ARBA00022989"/>
    </source>
</evidence>
<dbReference type="NCBIfam" id="TIGR03025">
    <property type="entry name" value="EPS_sugtrans"/>
    <property type="match status" value="1"/>
</dbReference>
<sequence length="483" mass="54278">MDIRSKGLVKPHSSLFALLARVLDFSAVLLGVVVTALFFKGSVTQDYLVAALGSVVCLQLAAEFAEIYRSWRSETIWAEAKQVSLCWSASFIFALAVGSMTHLEDTLFSWPQFAQWYLLTLVCLLSWRLLARFLLQRARDKGHNTRSVAIAGNGALAIEVAHRLENCTWGGYVIKGFYDDRQGIKGELEDVDLTVRDAHGVQRVQNFAGEFSDLIASARRGEIDKVYLTLPMRAEKRIKWLIKELSASTVSVYLIPDVFMFDLLHARTVNLNGVPAIGVVGEPNRGTMSILKRMEDVILAGLILALISGPMLCIAAAVKLTSSGPIFFRQTRYGLDGKPFKVWKFRTMTVCEDNSAQIKQAQKNDARITPLGGFLRRTSLDELPQFINVLEGNMSIVGPRPHAVAHNEMYREQISGYMLRHKIKPGITGWAQINGLRGETDTLDKMERRVEYDLHYIRNWSVLWDIKIIFLTIFKGFIGKNAF</sequence>
<proteinExistence type="inferred from homology"/>
<dbReference type="Pfam" id="PF02397">
    <property type="entry name" value="Bac_transf"/>
    <property type="match status" value="1"/>
</dbReference>
<evidence type="ECO:0000259" key="8">
    <source>
        <dbReference type="Pfam" id="PF02397"/>
    </source>
</evidence>
<keyword evidence="5 7" id="KW-1133">Transmembrane helix</keyword>
<dbReference type="Gene3D" id="3.40.50.720">
    <property type="entry name" value="NAD(P)-binding Rossmann-like Domain"/>
    <property type="match status" value="1"/>
</dbReference>
<name>A0AA37T3F3_9GAMM</name>
<evidence type="ECO:0000256" key="6">
    <source>
        <dbReference type="ARBA" id="ARBA00023136"/>
    </source>
</evidence>
<dbReference type="PANTHER" id="PTHR30576">
    <property type="entry name" value="COLANIC BIOSYNTHESIS UDP-GLUCOSE LIPID CARRIER TRANSFERASE"/>
    <property type="match status" value="1"/>
</dbReference>
<dbReference type="EMBL" id="BSPD01000035">
    <property type="protein sequence ID" value="GLS25853.1"/>
    <property type="molecule type" value="Genomic_DNA"/>
</dbReference>
<dbReference type="GO" id="GO:0016020">
    <property type="term" value="C:membrane"/>
    <property type="evidence" value="ECO:0007669"/>
    <property type="project" value="UniProtKB-SubCell"/>
</dbReference>
<feature type="domain" description="Bacterial sugar transferase" evidence="8">
    <location>
        <begin position="292"/>
        <end position="475"/>
    </location>
</feature>
<keyword evidence="6 7" id="KW-0472">Membrane</keyword>
<dbReference type="AlphaFoldDB" id="A0AA37T3F3"/>
<keyword evidence="10" id="KW-1185">Reference proteome</keyword>
<evidence type="ECO:0000313" key="10">
    <source>
        <dbReference type="Proteomes" id="UP001156870"/>
    </source>
</evidence>
<dbReference type="SUPFAM" id="SSF51735">
    <property type="entry name" value="NAD(P)-binding Rossmann-fold domains"/>
    <property type="match status" value="1"/>
</dbReference>
<dbReference type="InterPro" id="IPR003362">
    <property type="entry name" value="Bact_transf"/>
</dbReference>
<evidence type="ECO:0000256" key="7">
    <source>
        <dbReference type="SAM" id="Phobius"/>
    </source>
</evidence>